<dbReference type="SUPFAM" id="SSF56112">
    <property type="entry name" value="Protein kinase-like (PK-like)"/>
    <property type="match status" value="1"/>
</dbReference>
<dbReference type="OrthoDB" id="3173976at2759"/>
<organism evidence="2 3">
    <name type="scientific">Tetrapyrgos nigripes</name>
    <dbReference type="NCBI Taxonomy" id="182062"/>
    <lineage>
        <taxon>Eukaryota</taxon>
        <taxon>Fungi</taxon>
        <taxon>Dikarya</taxon>
        <taxon>Basidiomycota</taxon>
        <taxon>Agaricomycotina</taxon>
        <taxon>Agaricomycetes</taxon>
        <taxon>Agaricomycetidae</taxon>
        <taxon>Agaricales</taxon>
        <taxon>Marasmiineae</taxon>
        <taxon>Marasmiaceae</taxon>
        <taxon>Tetrapyrgos</taxon>
    </lineage>
</organism>
<dbReference type="InterPro" id="IPR000719">
    <property type="entry name" value="Prot_kinase_dom"/>
</dbReference>
<proteinExistence type="predicted"/>
<dbReference type="PANTHER" id="PTHR24362">
    <property type="entry name" value="SERINE/THREONINE-PROTEIN KINASE NEK"/>
    <property type="match status" value="1"/>
</dbReference>
<protein>
    <recommendedName>
        <fullName evidence="1">Protein kinase domain-containing protein</fullName>
    </recommendedName>
</protein>
<dbReference type="GO" id="GO:0005524">
    <property type="term" value="F:ATP binding"/>
    <property type="evidence" value="ECO:0007669"/>
    <property type="project" value="InterPro"/>
</dbReference>
<dbReference type="Pfam" id="PF00069">
    <property type="entry name" value="Pkinase"/>
    <property type="match status" value="1"/>
</dbReference>
<dbReference type="EMBL" id="JAACJM010000026">
    <property type="protein sequence ID" value="KAF5365732.1"/>
    <property type="molecule type" value="Genomic_DNA"/>
</dbReference>
<dbReference type="AlphaFoldDB" id="A0A8H5GIU9"/>
<evidence type="ECO:0000313" key="3">
    <source>
        <dbReference type="Proteomes" id="UP000559256"/>
    </source>
</evidence>
<dbReference type="PROSITE" id="PS50011">
    <property type="entry name" value="PROTEIN_KINASE_DOM"/>
    <property type="match status" value="1"/>
</dbReference>
<keyword evidence="3" id="KW-1185">Reference proteome</keyword>
<dbReference type="GO" id="GO:0004672">
    <property type="term" value="F:protein kinase activity"/>
    <property type="evidence" value="ECO:0007669"/>
    <property type="project" value="InterPro"/>
</dbReference>
<dbReference type="Gene3D" id="1.10.510.10">
    <property type="entry name" value="Transferase(Phosphotransferase) domain 1"/>
    <property type="match status" value="1"/>
</dbReference>
<gene>
    <name evidence="2" type="ORF">D9758_003295</name>
</gene>
<comment type="caution">
    <text evidence="2">The sequence shown here is derived from an EMBL/GenBank/DDBJ whole genome shotgun (WGS) entry which is preliminary data.</text>
</comment>
<accession>A0A8H5GIU9</accession>
<name>A0A8H5GIU9_9AGAR</name>
<feature type="domain" description="Protein kinase" evidence="1">
    <location>
        <begin position="41"/>
        <end position="311"/>
    </location>
</feature>
<evidence type="ECO:0000313" key="2">
    <source>
        <dbReference type="EMBL" id="KAF5365732.1"/>
    </source>
</evidence>
<reference evidence="2 3" key="1">
    <citation type="journal article" date="2020" name="ISME J.">
        <title>Uncovering the hidden diversity of litter-decomposition mechanisms in mushroom-forming fungi.</title>
        <authorList>
            <person name="Floudas D."/>
            <person name="Bentzer J."/>
            <person name="Ahren D."/>
            <person name="Johansson T."/>
            <person name="Persson P."/>
            <person name="Tunlid A."/>
        </authorList>
    </citation>
    <scope>NUCLEOTIDE SEQUENCE [LARGE SCALE GENOMIC DNA]</scope>
    <source>
        <strain evidence="2 3">CBS 291.85</strain>
    </source>
</reference>
<dbReference type="InterPro" id="IPR011009">
    <property type="entry name" value="Kinase-like_dom_sf"/>
</dbReference>
<evidence type="ECO:0000259" key="1">
    <source>
        <dbReference type="PROSITE" id="PS50011"/>
    </source>
</evidence>
<sequence length="311" mass="35844">MSPTPWLHDIAELDPPSPSSSVSSLDEEEVNSRLKPYWHKYTPLLKHRGFRLDTVHDVKEHYRMCNLDFPRNPRRSIDDDALCPDPGLPDNLFRGARIVDGMKVMVKAVSLWSREFDIIRFLSSPTMRAQSMNHCIPVLDLVQVPEDDTAFIVMEEWSSQLIPDSGPCSLKLFLEAIRQCIEHAAFMHAHHIAHLDISLRNLVTDYKGHYAYIDFELSRRFKEPNVQLCGYYRGTEVPPECEERKSNDPYKIDVWALAILILRACKASCPMVYDLLSLNLSRSFSSQDTVFLNWLNWSSQCFTKTQTNAPL</sequence>
<dbReference type="PANTHER" id="PTHR24362:SF309">
    <property type="entry name" value="PROTEIN KINASE DOMAIN-CONTAINING PROTEIN"/>
    <property type="match status" value="1"/>
</dbReference>
<dbReference type="Proteomes" id="UP000559256">
    <property type="component" value="Unassembled WGS sequence"/>
</dbReference>